<reference evidence="4" key="1">
    <citation type="submission" date="2022-11" db="EMBL/GenBank/DDBJ databases">
        <authorList>
            <person name="Petersen C."/>
        </authorList>
    </citation>
    <scope>NUCLEOTIDE SEQUENCE</scope>
    <source>
        <strain evidence="4">IBT 34128</strain>
    </source>
</reference>
<comment type="caution">
    <text evidence="4">The sequence shown here is derived from an EMBL/GenBank/DDBJ whole genome shotgun (WGS) entry which is preliminary data.</text>
</comment>
<accession>A0A9W9FL09</accession>
<evidence type="ECO:0000313" key="5">
    <source>
        <dbReference type="Proteomes" id="UP001141434"/>
    </source>
</evidence>
<dbReference type="InterPro" id="IPR006683">
    <property type="entry name" value="Thioestr_dom"/>
</dbReference>
<dbReference type="InterPro" id="IPR050563">
    <property type="entry name" value="4-hydroxybenzoyl-CoA_TE"/>
</dbReference>
<dbReference type="Pfam" id="PF03061">
    <property type="entry name" value="4HBT"/>
    <property type="match status" value="1"/>
</dbReference>
<proteinExistence type="inferred from homology"/>
<dbReference type="GO" id="GO:0047617">
    <property type="term" value="F:fatty acyl-CoA hydrolase activity"/>
    <property type="evidence" value="ECO:0007669"/>
    <property type="project" value="TreeGrafter"/>
</dbReference>
<dbReference type="Gene3D" id="3.10.129.10">
    <property type="entry name" value="Hotdog Thioesterase"/>
    <property type="match status" value="1"/>
</dbReference>
<keyword evidence="2" id="KW-0378">Hydrolase</keyword>
<dbReference type="SUPFAM" id="SSF54637">
    <property type="entry name" value="Thioesterase/thiol ester dehydrase-isomerase"/>
    <property type="match status" value="1"/>
</dbReference>
<evidence type="ECO:0000256" key="1">
    <source>
        <dbReference type="ARBA" id="ARBA00005953"/>
    </source>
</evidence>
<dbReference type="Proteomes" id="UP001141434">
    <property type="component" value="Unassembled WGS sequence"/>
</dbReference>
<feature type="domain" description="Thioesterase" evidence="3">
    <location>
        <begin position="34"/>
        <end position="132"/>
    </location>
</feature>
<evidence type="ECO:0000313" key="4">
    <source>
        <dbReference type="EMBL" id="KAJ5102117.1"/>
    </source>
</evidence>
<dbReference type="FunFam" id="3.10.129.10:FF:000104">
    <property type="entry name" value="Thioesterase family protein (AFU_orthologue AFUA_2G16350)"/>
    <property type="match status" value="1"/>
</dbReference>
<dbReference type="InterPro" id="IPR029069">
    <property type="entry name" value="HotDog_dom_sf"/>
</dbReference>
<sequence>MAPSEYEAKKRRTRSDYGYHQVHQTRWFDNDMYAHLNNTVYTALFDTIANTYLIKECGMDPFSVNNPTEKANNGPQDQSAAGADQIGLIVSTHVDFFASVRFPDTLEVGLRVVKLGSSSVTWEIGVFRQGEEAVKMVGNYTHVFVLRETMRVGKGGMEDRVRRGLEKLLVGPDSKL</sequence>
<dbReference type="RefSeq" id="XP_056512948.1">
    <property type="nucleotide sequence ID" value="XM_056654921.1"/>
</dbReference>
<dbReference type="AlphaFoldDB" id="A0A9W9FL09"/>
<keyword evidence="5" id="KW-1185">Reference proteome</keyword>
<dbReference type="PANTHER" id="PTHR31793:SF27">
    <property type="entry name" value="NOVEL THIOESTERASE SUPERFAMILY DOMAIN AND SAPOSIN A-TYPE DOMAIN CONTAINING PROTEIN (0610012H03RIK)"/>
    <property type="match status" value="1"/>
</dbReference>
<comment type="similarity">
    <text evidence="1">Belongs to the 4-hydroxybenzoyl-CoA thioesterase family.</text>
</comment>
<reference evidence="4" key="2">
    <citation type="journal article" date="2023" name="IMA Fungus">
        <title>Comparative genomic study of the Penicillium genus elucidates a diverse pangenome and 15 lateral gene transfer events.</title>
        <authorList>
            <person name="Petersen C."/>
            <person name="Sorensen T."/>
            <person name="Nielsen M.R."/>
            <person name="Sondergaard T.E."/>
            <person name="Sorensen J.L."/>
            <person name="Fitzpatrick D.A."/>
            <person name="Frisvad J.C."/>
            <person name="Nielsen K.L."/>
        </authorList>
    </citation>
    <scope>NUCLEOTIDE SEQUENCE</scope>
    <source>
        <strain evidence="4">IBT 34128</strain>
    </source>
</reference>
<evidence type="ECO:0000259" key="3">
    <source>
        <dbReference type="Pfam" id="PF03061"/>
    </source>
</evidence>
<gene>
    <name evidence="4" type="ORF">NUU61_004339</name>
</gene>
<dbReference type="PANTHER" id="PTHR31793">
    <property type="entry name" value="4-HYDROXYBENZOYL-COA THIOESTERASE FAMILY MEMBER"/>
    <property type="match status" value="1"/>
</dbReference>
<dbReference type="EMBL" id="JAPMSZ010000005">
    <property type="protein sequence ID" value="KAJ5102117.1"/>
    <property type="molecule type" value="Genomic_DNA"/>
</dbReference>
<protein>
    <recommendedName>
        <fullName evidence="3">Thioesterase domain-containing protein</fullName>
    </recommendedName>
</protein>
<dbReference type="CDD" id="cd00586">
    <property type="entry name" value="4HBT"/>
    <property type="match status" value="1"/>
</dbReference>
<dbReference type="GeneID" id="81394089"/>
<name>A0A9W9FL09_9EURO</name>
<organism evidence="4 5">
    <name type="scientific">Penicillium alfredii</name>
    <dbReference type="NCBI Taxonomy" id="1506179"/>
    <lineage>
        <taxon>Eukaryota</taxon>
        <taxon>Fungi</taxon>
        <taxon>Dikarya</taxon>
        <taxon>Ascomycota</taxon>
        <taxon>Pezizomycotina</taxon>
        <taxon>Eurotiomycetes</taxon>
        <taxon>Eurotiomycetidae</taxon>
        <taxon>Eurotiales</taxon>
        <taxon>Aspergillaceae</taxon>
        <taxon>Penicillium</taxon>
    </lineage>
</organism>
<dbReference type="OrthoDB" id="2420454at2759"/>
<evidence type="ECO:0000256" key="2">
    <source>
        <dbReference type="ARBA" id="ARBA00022801"/>
    </source>
</evidence>